<sequence>MIPIFKSFSPGANHEFRRRILFVFCSFFCASYLSSCTAWPGITALAKEDSKGSDPVLSLAPLVLVSEGGNDGNPGGPNDPGAPQILPCSSSVAGCAIFMQPVPNGNLGGVAGADATCQTAAQGLNAPGVATGSEYKALLMDENATRTLAVDWVLYPNTRYYSLNNFNLQLGVTSASAELPANYDNPPDPGLIAMYTGITIAPNWVVSVGGTCTSWTVGAPNPNFAMVGVSHVTAGYIDNGGFYACNQAINIYCVQR</sequence>
<accession>A0A2N0BN07</accession>
<dbReference type="InterPro" id="IPR016186">
    <property type="entry name" value="C-type_lectin-like/link_sf"/>
</dbReference>
<dbReference type="InterPro" id="IPR016187">
    <property type="entry name" value="CTDL_fold"/>
</dbReference>
<name>A0A2N0BN07_9LEPT</name>
<comment type="caution">
    <text evidence="2">The sequence shown here is derived from an EMBL/GenBank/DDBJ whole genome shotgun (WGS) entry which is preliminary data.</text>
</comment>
<gene>
    <name evidence="2" type="ORF">CH379_00360</name>
</gene>
<dbReference type="Gene3D" id="3.10.100.10">
    <property type="entry name" value="Mannose-Binding Protein A, subunit A"/>
    <property type="match status" value="1"/>
</dbReference>
<accession>A0A2N0BE89</accession>
<reference evidence="2" key="1">
    <citation type="submission" date="2017-07" db="EMBL/GenBank/DDBJ databases">
        <title>Leptospira spp. isolated from tropical soils.</title>
        <authorList>
            <person name="Thibeaux R."/>
            <person name="Iraola G."/>
            <person name="Ferres I."/>
            <person name="Bierque E."/>
            <person name="Girault D."/>
            <person name="Soupe-Gilbert M.-E."/>
            <person name="Picardeau M."/>
            <person name="Goarant C."/>
        </authorList>
    </citation>
    <scope>NUCLEOTIDE SEQUENCE [LARGE SCALE GENOMIC DNA]</scope>
    <source>
        <strain evidence="2">ATI7-C-A5</strain>
    </source>
</reference>
<evidence type="ECO:0000259" key="1">
    <source>
        <dbReference type="Pfam" id="PF07588"/>
    </source>
</evidence>
<organism evidence="2">
    <name type="scientific">Leptospira ellisii</name>
    <dbReference type="NCBI Taxonomy" id="2023197"/>
    <lineage>
        <taxon>Bacteria</taxon>
        <taxon>Pseudomonadati</taxon>
        <taxon>Spirochaetota</taxon>
        <taxon>Spirochaetia</taxon>
        <taxon>Leptospirales</taxon>
        <taxon>Leptospiraceae</taxon>
        <taxon>Leptospira</taxon>
    </lineage>
</organism>
<feature type="domain" description="DUF1554" evidence="1">
    <location>
        <begin position="103"/>
        <end position="219"/>
    </location>
</feature>
<dbReference type="EMBL" id="NPEF01000002">
    <property type="protein sequence ID" value="PJZ94866.1"/>
    <property type="molecule type" value="Genomic_DNA"/>
</dbReference>
<dbReference type="SUPFAM" id="SSF56436">
    <property type="entry name" value="C-type lectin-like"/>
    <property type="match status" value="1"/>
</dbReference>
<proteinExistence type="predicted"/>
<dbReference type="OrthoDB" id="345734at2"/>
<evidence type="ECO:0000313" key="2">
    <source>
        <dbReference type="EMBL" id="PJZ94866.1"/>
    </source>
</evidence>
<protein>
    <recommendedName>
        <fullName evidence="1">DUF1554 domain-containing protein</fullName>
    </recommendedName>
</protein>
<dbReference type="Pfam" id="PF07588">
    <property type="entry name" value="DUF1554"/>
    <property type="match status" value="1"/>
</dbReference>
<dbReference type="AlphaFoldDB" id="A0A2N0BN07"/>
<dbReference type="InterPro" id="IPR011448">
    <property type="entry name" value="DUF1554"/>
</dbReference>